<reference evidence="1 2" key="1">
    <citation type="submission" date="2019-04" db="EMBL/GenBank/DDBJ databases">
        <title>Fungal friends and foes A comparative genomics study of 23 Aspergillus species from section Flavi.</title>
        <authorList>
            <consortium name="DOE Joint Genome Institute"/>
            <person name="Kjaerbolling I."/>
            <person name="Vesth T.C."/>
            <person name="Frisvad J.C."/>
            <person name="Nybo J.L."/>
            <person name="Theobald S."/>
            <person name="Kildgaard S."/>
            <person name="Petersen T.I."/>
            <person name="Kuo A."/>
            <person name="Sato A."/>
            <person name="Lyhne E.K."/>
            <person name="Kogle M.E."/>
            <person name="Wiebenga A."/>
            <person name="Kun R.S."/>
            <person name="Lubbers R.J."/>
            <person name="Makela M.R."/>
            <person name="Barry K."/>
            <person name="Chovatia M."/>
            <person name="Clum A."/>
            <person name="Daum C."/>
            <person name="Haridas S."/>
            <person name="He G."/>
            <person name="LaButti K."/>
            <person name="Lipzen A."/>
            <person name="Mondo S."/>
            <person name="Pangilinan J."/>
            <person name="Riley R."/>
            <person name="Salamov A."/>
            <person name="Simmons B.A."/>
            <person name="Magnuson J.K."/>
            <person name="Henrissat B."/>
            <person name="Mortensen U.H."/>
            <person name="Larsen T.O."/>
            <person name="De vries R.P."/>
            <person name="Grigoriev I.V."/>
            <person name="Machida M."/>
            <person name="Baker S.E."/>
            <person name="Andersen M.R."/>
        </authorList>
    </citation>
    <scope>NUCLEOTIDE SEQUENCE [LARGE SCALE GENOMIC DNA]</scope>
    <source>
        <strain evidence="1 2">CBS 117618</strain>
    </source>
</reference>
<dbReference type="EMBL" id="ML734957">
    <property type="protein sequence ID" value="KAB8207306.1"/>
    <property type="molecule type" value="Genomic_DNA"/>
</dbReference>
<evidence type="ECO:0000313" key="2">
    <source>
        <dbReference type="Proteomes" id="UP000326532"/>
    </source>
</evidence>
<evidence type="ECO:0000313" key="1">
    <source>
        <dbReference type="EMBL" id="KAB8207306.1"/>
    </source>
</evidence>
<dbReference type="AlphaFoldDB" id="A0A5N6DQ84"/>
<keyword evidence="2" id="KW-1185">Reference proteome</keyword>
<protein>
    <submittedName>
        <fullName evidence="1">Uncharacterized protein</fullName>
    </submittedName>
</protein>
<proteinExistence type="predicted"/>
<dbReference type="Proteomes" id="UP000326532">
    <property type="component" value="Unassembled WGS sequence"/>
</dbReference>
<accession>A0A5N6DQ84</accession>
<organism evidence="1 2">
    <name type="scientific">Aspergillus parasiticus</name>
    <dbReference type="NCBI Taxonomy" id="5067"/>
    <lineage>
        <taxon>Eukaryota</taxon>
        <taxon>Fungi</taxon>
        <taxon>Dikarya</taxon>
        <taxon>Ascomycota</taxon>
        <taxon>Pezizomycotina</taxon>
        <taxon>Eurotiomycetes</taxon>
        <taxon>Eurotiomycetidae</taxon>
        <taxon>Eurotiales</taxon>
        <taxon>Aspergillaceae</taxon>
        <taxon>Aspergillus</taxon>
        <taxon>Aspergillus subgen. Circumdati</taxon>
    </lineage>
</organism>
<gene>
    <name evidence="1" type="ORF">BDV34DRAFT_192051</name>
</gene>
<name>A0A5N6DQ84_ASPPA</name>
<sequence>MSSHPTHNELQPSGTTIPLELELEEDIDKEINHFVQLSRMGHYAEAQRFFDNTIGKHDYMFPIVAEYADMLLEQGSYRRAVELLNEHIRAKAEFLDPDEMQLLKIMKALAEIYLKGALRPALLEAKRAWSHLDLEGKQRLEDLNEVQIHIFEMYVNITVFGFRTSQWVDEGWMRCPLPQSTTQSENGFVQWFCVLREGGLLWEASRIMRALLPIMPSLPAGDLRELLDNSWSDGRSVELSVVERWAALMMALHQAHFLLNAALLVGILGDNVHAANQSYTMGWGRLEIAEQIWNTLPNEHKSGSSNLHLALEKVSFETARFCLSSRSADPDLLFALSNLLSEADRHNDLRNQTLVRLYILLCNDGAAMDWRDLYSILELQAADCGNVVEYVHIWDLFATWILNSELLFRHLLRNLPLESNRPTLLLSQHTSRPFSCQKWRNLIRKRSPFWEPLSLLGQSSSGSLTFDPSRYDYPLQFDIPLYSFSPDPFHQQSLRLTSEEYDASMHVVKTLIRHLNDMRIICLDEGEHNQVLYSEPQKQSGIKLQPNIRPRLSEEFVGDREAISAADKGRHNAASLAHPILGDKHDQPLLSVGSDKFSSDYPISTYLSKLSAASPKVSIFLHLLLPLPTWPIFAFIAAHSIPSQLSRADIKC</sequence>
<dbReference type="VEuPathDB" id="FungiDB:BDV34DRAFT_192051"/>